<protein>
    <submittedName>
        <fullName evidence="5">Heat shock protein family A member 12 variant X5</fullName>
    </submittedName>
</protein>
<dbReference type="AlphaFoldDB" id="A0AAU0MWD5"/>
<dbReference type="InterPro" id="IPR043129">
    <property type="entry name" value="ATPase_NBD"/>
</dbReference>
<dbReference type="GO" id="GO:0140662">
    <property type="term" value="F:ATP-dependent protein folding chaperone"/>
    <property type="evidence" value="ECO:0007669"/>
    <property type="project" value="InterPro"/>
</dbReference>
<feature type="compositionally biased region" description="Basic and acidic residues" evidence="4">
    <location>
        <begin position="456"/>
        <end position="474"/>
    </location>
</feature>
<keyword evidence="5" id="KW-0346">Stress response</keyword>
<evidence type="ECO:0000256" key="2">
    <source>
        <dbReference type="ARBA" id="ARBA00022741"/>
    </source>
</evidence>
<comment type="similarity">
    <text evidence="1">Belongs to the heat shock protein 70 family.</text>
</comment>
<evidence type="ECO:0000256" key="3">
    <source>
        <dbReference type="ARBA" id="ARBA00022840"/>
    </source>
</evidence>
<dbReference type="PANTHER" id="PTHR14187:SF5">
    <property type="entry name" value="HEAT SHOCK 70 KDA PROTEIN 12A"/>
    <property type="match status" value="1"/>
</dbReference>
<dbReference type="InterPro" id="IPR013126">
    <property type="entry name" value="Hsp_70_fam"/>
</dbReference>
<evidence type="ECO:0000256" key="4">
    <source>
        <dbReference type="SAM" id="MobiDB-lite"/>
    </source>
</evidence>
<dbReference type="GO" id="GO:0005524">
    <property type="term" value="F:ATP binding"/>
    <property type="evidence" value="ECO:0007669"/>
    <property type="project" value="UniProtKB-KW"/>
</dbReference>
<dbReference type="CDD" id="cd10229">
    <property type="entry name" value="ASKHA_NBD_HSP70_HSPA12"/>
    <property type="match status" value="1"/>
</dbReference>
<evidence type="ECO:0000313" key="5">
    <source>
        <dbReference type="EMBL" id="WOS59944.1"/>
    </source>
</evidence>
<dbReference type="Pfam" id="PF00012">
    <property type="entry name" value="HSP70"/>
    <property type="match status" value="1"/>
</dbReference>
<proteinExistence type="evidence at transcript level"/>
<dbReference type="Gene3D" id="3.90.640.10">
    <property type="entry name" value="Actin, Chain A, domain 4"/>
    <property type="match status" value="1"/>
</dbReference>
<sequence>MASSGSGPSDRALDSAYSVVVAIDFGTTYSGYAVSFKKNPDDIFVQNTWGDVMGIPGASKTPSCVLTDKKINCIAVGHKAIKKYINMDSDEAKQHRFYSLFKMTLHTKKTLNKTTMVEDICGNKAPAIDILAMVLAEMKAEMLVALSKQGARDFDVNLIRWVITVPTIWTDVAKRFMQEAAVKADLVDHVDSKKLILSLEPEAASICCQTLPSVKNALKNDSSFVLPVGTKYLVLDAGGGTLDITAHEVLPETQVKELYRSNGGDLGASQVDRLFLELLDEIFDAKFVKLHKTKNPSDCFTNLINRFETVKKSLKSSDGSATTAFRITANIVDLFHTEFKKKLLECVSKKSIERKIVVKNGMIKIPNAVLLAVFQPVVNDIVSYLEDLLKKTKLEGITTILMVGGFSNCDVLQEAIKTKFSDKYSVVIPKEADQVVMKGAVQFGHKPRQRCVFESPAKRPRPDDGERPEGDTTKKMRGPNKTDLWWANCQKRGAI</sequence>
<organism evidence="5">
    <name type="scientific">Urechis unicinctus</name>
    <name type="common">Fat innkeeper worm</name>
    <name type="synonym">Chinese penis fish</name>
    <dbReference type="NCBI Taxonomy" id="6432"/>
    <lineage>
        <taxon>Eukaryota</taxon>
        <taxon>Metazoa</taxon>
        <taxon>Spiralia</taxon>
        <taxon>Lophotrochozoa</taxon>
        <taxon>Annelida</taxon>
        <taxon>Polychaeta</taxon>
        <taxon>Echiura</taxon>
        <taxon>Xenopneusta</taxon>
        <taxon>Urechidae</taxon>
        <taxon>Urechis</taxon>
    </lineage>
</organism>
<keyword evidence="2" id="KW-0547">Nucleotide-binding</keyword>
<evidence type="ECO:0000256" key="1">
    <source>
        <dbReference type="ARBA" id="ARBA00007381"/>
    </source>
</evidence>
<dbReference type="PANTHER" id="PTHR14187">
    <property type="entry name" value="ALPHA KINASE/ELONGATION FACTOR 2 KINASE"/>
    <property type="match status" value="1"/>
</dbReference>
<name>A0AAU0MWD5_UREUN</name>
<dbReference type="SUPFAM" id="SSF53067">
    <property type="entry name" value="Actin-like ATPase domain"/>
    <property type="match status" value="2"/>
</dbReference>
<reference evidence="5" key="1">
    <citation type="submission" date="2022-02" db="EMBL/GenBank/DDBJ databases">
        <authorList>
            <person name="Liu D.D."/>
        </authorList>
    </citation>
    <scope>NUCLEOTIDE SEQUENCE</scope>
</reference>
<keyword evidence="3" id="KW-0067">ATP-binding</keyword>
<accession>A0AAU0MWD5</accession>
<feature type="region of interest" description="Disordered" evidence="4">
    <location>
        <begin position="451"/>
        <end position="482"/>
    </location>
</feature>
<gene>
    <name evidence="5" type="primary">HSPA12</name>
</gene>
<dbReference type="EMBL" id="OM803165">
    <property type="protein sequence ID" value="WOS59944.1"/>
    <property type="molecule type" value="mRNA"/>
</dbReference>
<dbReference type="Gene3D" id="3.30.420.40">
    <property type="match status" value="2"/>
</dbReference>